<evidence type="ECO:0000313" key="1">
    <source>
        <dbReference type="EMBL" id="KAL0313259.1"/>
    </source>
</evidence>
<dbReference type="AlphaFoldDB" id="A0AAW2L1I9"/>
<dbReference type="EMBL" id="JACGWJ010000026">
    <property type="protein sequence ID" value="KAL0313259.1"/>
    <property type="molecule type" value="Genomic_DNA"/>
</dbReference>
<reference evidence="1" key="2">
    <citation type="journal article" date="2024" name="Plant">
        <title>Genomic evolution and insights into agronomic trait innovations of Sesamum species.</title>
        <authorList>
            <person name="Miao H."/>
            <person name="Wang L."/>
            <person name="Qu L."/>
            <person name="Liu H."/>
            <person name="Sun Y."/>
            <person name="Le M."/>
            <person name="Wang Q."/>
            <person name="Wei S."/>
            <person name="Zheng Y."/>
            <person name="Lin W."/>
            <person name="Duan Y."/>
            <person name="Cao H."/>
            <person name="Xiong S."/>
            <person name="Wang X."/>
            <person name="Wei L."/>
            <person name="Li C."/>
            <person name="Ma Q."/>
            <person name="Ju M."/>
            <person name="Zhao R."/>
            <person name="Li G."/>
            <person name="Mu C."/>
            <person name="Tian Q."/>
            <person name="Mei H."/>
            <person name="Zhang T."/>
            <person name="Gao T."/>
            <person name="Zhang H."/>
        </authorList>
    </citation>
    <scope>NUCLEOTIDE SEQUENCE</scope>
    <source>
        <strain evidence="1">G02</strain>
    </source>
</reference>
<accession>A0AAW2L1I9</accession>
<organism evidence="1">
    <name type="scientific">Sesamum radiatum</name>
    <name type="common">Black benniseed</name>
    <dbReference type="NCBI Taxonomy" id="300843"/>
    <lineage>
        <taxon>Eukaryota</taxon>
        <taxon>Viridiplantae</taxon>
        <taxon>Streptophyta</taxon>
        <taxon>Embryophyta</taxon>
        <taxon>Tracheophyta</taxon>
        <taxon>Spermatophyta</taxon>
        <taxon>Magnoliopsida</taxon>
        <taxon>eudicotyledons</taxon>
        <taxon>Gunneridae</taxon>
        <taxon>Pentapetalae</taxon>
        <taxon>asterids</taxon>
        <taxon>lamiids</taxon>
        <taxon>Lamiales</taxon>
        <taxon>Pedaliaceae</taxon>
        <taxon>Sesamum</taxon>
    </lineage>
</organism>
<sequence>MKMEFLNLMQADDQIVVEYELHLVALAKYALEAVATQEDRCYRVEQGLRLEIKKNAVRIMNFKTLIESVIRMEEAVTEDKKKGIEKR</sequence>
<reference evidence="1" key="1">
    <citation type="submission" date="2020-06" db="EMBL/GenBank/DDBJ databases">
        <authorList>
            <person name="Li T."/>
            <person name="Hu X."/>
            <person name="Zhang T."/>
            <person name="Song X."/>
            <person name="Zhang H."/>
            <person name="Dai N."/>
            <person name="Sheng W."/>
            <person name="Hou X."/>
            <person name="Wei L."/>
        </authorList>
    </citation>
    <scope>NUCLEOTIDE SEQUENCE</scope>
    <source>
        <strain evidence="1">G02</strain>
        <tissue evidence="1">Leaf</tissue>
    </source>
</reference>
<comment type="caution">
    <text evidence="1">The sequence shown here is derived from an EMBL/GenBank/DDBJ whole genome shotgun (WGS) entry which is preliminary data.</text>
</comment>
<protein>
    <submittedName>
        <fullName evidence="1">Uncharacterized protein</fullName>
    </submittedName>
</protein>
<name>A0AAW2L1I9_SESRA</name>
<proteinExistence type="predicted"/>
<gene>
    <name evidence="1" type="ORF">Sradi_5725200</name>
</gene>